<dbReference type="GO" id="GO:0035336">
    <property type="term" value="P:long-chain fatty-acyl-CoA metabolic process"/>
    <property type="evidence" value="ECO:0007669"/>
    <property type="project" value="TreeGrafter"/>
</dbReference>
<comment type="similarity">
    <text evidence="1">Belongs to the ATP-dependent AMP-binding enzyme family.</text>
</comment>
<dbReference type="PANTHER" id="PTHR43272:SF83">
    <property type="entry name" value="ACYL-COA SYNTHETASE LONG-CHAIN, ISOFORM J"/>
    <property type="match status" value="1"/>
</dbReference>
<dbReference type="STRING" id="796925.A0A137P059"/>
<sequence length="663" mass="73875">MRYLKAVTPSQAPDESPIYRSNLCNEQLMYEIPNVTTCYELLLESVKLHNTKKAFGHREIVDIIEETKEIERKVDGAIKTEIKKWSYYQLADYDWWSFEELLEYVKKAGSGFRNLGLKEKDFVGIFAPTNRYWKTIAFGAYSQNLTVVTVYDTLGTDGLTHALNEGEIVTLFTSGQLLGNILKVLPKVPKLKNIIYHGMASAKDIEEFASKTDIKLLKFDELIQLGADNPHEAVPPKAEDLSCIMYTSGTTGTPKGVQLTHANLCGVIGGVQHLTSEYIFKHDVFISMLPLAHILALSVDFYLSYVGMKIGYSSPRTLTDTNVRNCVGDLKALQPTLLIAVPQVYETIRKGIFNKVNSSGAVTKFLFNSVLSLKHFLREKNLPNGMFDFVFGSIKQLTGGKLRLAVCGGAPLSASLQDFITDALCPMIQGYGLTEVCGLSVVGTPDVAKTGEIGKLSPAFEIKLKDVPDAGYSHKNPNPQGELWYRGQPLSTGYFKNDQETKDAFTDEGWFKTGDVAEITERGTLKIIDRKKNLVKLSNGEYIALEKIESFYRNNQVVNAICVCADSERPKPVAVIVANLDALKNICSERGLTVPEDLEQVSKSEEITRLDLKGTEIISGIYLAPEEWTVDNDFLTAAQKMKRRNIQSSYKDQINKLFSQIPN</sequence>
<evidence type="ECO:0000313" key="7">
    <source>
        <dbReference type="EMBL" id="KXN68348.1"/>
    </source>
</evidence>
<evidence type="ECO:0000256" key="2">
    <source>
        <dbReference type="ARBA" id="ARBA00022598"/>
    </source>
</evidence>
<dbReference type="EMBL" id="KQ964581">
    <property type="protein sequence ID" value="KXN68348.1"/>
    <property type="molecule type" value="Genomic_DNA"/>
</dbReference>
<accession>A0A137P059</accession>
<dbReference type="GO" id="GO:0005783">
    <property type="term" value="C:endoplasmic reticulum"/>
    <property type="evidence" value="ECO:0007669"/>
    <property type="project" value="TreeGrafter"/>
</dbReference>
<dbReference type="Gene3D" id="3.40.50.12780">
    <property type="entry name" value="N-terminal domain of ligase-like"/>
    <property type="match status" value="1"/>
</dbReference>
<dbReference type="InterPro" id="IPR000873">
    <property type="entry name" value="AMP-dep_synth/lig_dom"/>
</dbReference>
<dbReference type="GO" id="GO:0004467">
    <property type="term" value="F:long-chain fatty acid-CoA ligase activity"/>
    <property type="evidence" value="ECO:0007669"/>
    <property type="project" value="UniProtKB-EC"/>
</dbReference>
<reference evidence="7 8" key="1">
    <citation type="journal article" date="2015" name="Genome Biol. Evol.">
        <title>Phylogenomic analyses indicate that early fungi evolved digesting cell walls of algal ancestors of land plants.</title>
        <authorList>
            <person name="Chang Y."/>
            <person name="Wang S."/>
            <person name="Sekimoto S."/>
            <person name="Aerts A.L."/>
            <person name="Choi C."/>
            <person name="Clum A."/>
            <person name="LaButti K.M."/>
            <person name="Lindquist E.A."/>
            <person name="Yee Ngan C."/>
            <person name="Ohm R.A."/>
            <person name="Salamov A.A."/>
            <person name="Grigoriev I.V."/>
            <person name="Spatafora J.W."/>
            <person name="Berbee M.L."/>
        </authorList>
    </citation>
    <scope>NUCLEOTIDE SEQUENCE [LARGE SCALE GENOMIC DNA]</scope>
    <source>
        <strain evidence="7 8">NRRL 28638</strain>
    </source>
</reference>
<name>A0A137P059_CONC2</name>
<dbReference type="GO" id="GO:0005811">
    <property type="term" value="C:lipid droplet"/>
    <property type="evidence" value="ECO:0007669"/>
    <property type="project" value="TreeGrafter"/>
</dbReference>
<gene>
    <name evidence="7" type="ORF">CONCODRAFT_79780</name>
</gene>
<evidence type="ECO:0000256" key="5">
    <source>
        <dbReference type="ARBA" id="ARBA00036813"/>
    </source>
</evidence>
<dbReference type="GO" id="GO:0005886">
    <property type="term" value="C:plasma membrane"/>
    <property type="evidence" value="ECO:0007669"/>
    <property type="project" value="TreeGrafter"/>
</dbReference>
<keyword evidence="3" id="KW-0547">Nucleotide-binding</keyword>
<dbReference type="OMA" id="RWEPVFH"/>
<evidence type="ECO:0000256" key="1">
    <source>
        <dbReference type="ARBA" id="ARBA00006432"/>
    </source>
</evidence>
<dbReference type="InterPro" id="IPR042099">
    <property type="entry name" value="ANL_N_sf"/>
</dbReference>
<dbReference type="Pfam" id="PF00501">
    <property type="entry name" value="AMP-binding"/>
    <property type="match status" value="1"/>
</dbReference>
<dbReference type="OrthoDB" id="1700726at2759"/>
<protein>
    <submittedName>
        <fullName evidence="7">Long-chain-fatty-acid-CoA-ligase</fullName>
    </submittedName>
</protein>
<organism evidence="7 8">
    <name type="scientific">Conidiobolus coronatus (strain ATCC 28846 / CBS 209.66 / NRRL 28638)</name>
    <name type="common">Delacroixia coronata</name>
    <dbReference type="NCBI Taxonomy" id="796925"/>
    <lineage>
        <taxon>Eukaryota</taxon>
        <taxon>Fungi</taxon>
        <taxon>Fungi incertae sedis</taxon>
        <taxon>Zoopagomycota</taxon>
        <taxon>Entomophthoromycotina</taxon>
        <taxon>Entomophthoromycetes</taxon>
        <taxon>Entomophthorales</taxon>
        <taxon>Ancylistaceae</taxon>
        <taxon>Conidiobolus</taxon>
    </lineage>
</organism>
<dbReference type="PROSITE" id="PS00455">
    <property type="entry name" value="AMP_BINDING"/>
    <property type="match status" value="1"/>
</dbReference>
<keyword evidence="8" id="KW-1185">Reference proteome</keyword>
<dbReference type="InterPro" id="IPR020845">
    <property type="entry name" value="AMP-binding_CS"/>
</dbReference>
<dbReference type="SUPFAM" id="SSF56801">
    <property type="entry name" value="Acetyl-CoA synthetase-like"/>
    <property type="match status" value="1"/>
</dbReference>
<evidence type="ECO:0000259" key="6">
    <source>
        <dbReference type="Pfam" id="PF00501"/>
    </source>
</evidence>
<comment type="catalytic activity">
    <reaction evidence="5">
        <text>a long-chain fatty acid + ATP + CoA = a long-chain fatty acyl-CoA + AMP + diphosphate</text>
        <dbReference type="Rhea" id="RHEA:15421"/>
        <dbReference type="ChEBI" id="CHEBI:30616"/>
        <dbReference type="ChEBI" id="CHEBI:33019"/>
        <dbReference type="ChEBI" id="CHEBI:57287"/>
        <dbReference type="ChEBI" id="CHEBI:57560"/>
        <dbReference type="ChEBI" id="CHEBI:83139"/>
        <dbReference type="ChEBI" id="CHEBI:456215"/>
        <dbReference type="EC" id="6.2.1.3"/>
    </reaction>
</comment>
<keyword evidence="2 7" id="KW-0436">Ligase</keyword>
<dbReference type="AlphaFoldDB" id="A0A137P059"/>
<evidence type="ECO:0000313" key="8">
    <source>
        <dbReference type="Proteomes" id="UP000070444"/>
    </source>
</evidence>
<evidence type="ECO:0000256" key="3">
    <source>
        <dbReference type="ARBA" id="ARBA00022741"/>
    </source>
</evidence>
<feature type="domain" description="AMP-dependent synthetase/ligase" evidence="6">
    <location>
        <begin position="89"/>
        <end position="495"/>
    </location>
</feature>
<dbReference type="PANTHER" id="PTHR43272">
    <property type="entry name" value="LONG-CHAIN-FATTY-ACID--COA LIGASE"/>
    <property type="match status" value="1"/>
</dbReference>
<evidence type="ECO:0000256" key="4">
    <source>
        <dbReference type="ARBA" id="ARBA00022840"/>
    </source>
</evidence>
<dbReference type="GO" id="GO:0005524">
    <property type="term" value="F:ATP binding"/>
    <property type="evidence" value="ECO:0007669"/>
    <property type="project" value="UniProtKB-KW"/>
</dbReference>
<dbReference type="Proteomes" id="UP000070444">
    <property type="component" value="Unassembled WGS sequence"/>
</dbReference>
<proteinExistence type="inferred from homology"/>
<keyword evidence="4" id="KW-0067">ATP-binding</keyword>